<dbReference type="Gene3D" id="1.10.10.60">
    <property type="entry name" value="Homeodomain-like"/>
    <property type="match status" value="1"/>
</dbReference>
<evidence type="ECO:0000313" key="6">
    <source>
        <dbReference type="EMBL" id="GAA0251238.1"/>
    </source>
</evidence>
<comment type="caution">
    <text evidence="6">The sequence shown here is derived from an EMBL/GenBank/DDBJ whole genome shotgun (WGS) entry which is preliminary data.</text>
</comment>
<keyword evidence="1" id="KW-0805">Transcription regulation</keyword>
<evidence type="ECO:0000256" key="2">
    <source>
        <dbReference type="ARBA" id="ARBA00023125"/>
    </source>
</evidence>
<dbReference type="PANTHER" id="PTHR30055">
    <property type="entry name" value="HTH-TYPE TRANSCRIPTIONAL REGULATOR RUTR"/>
    <property type="match status" value="1"/>
</dbReference>
<protein>
    <submittedName>
        <fullName evidence="6">TetR/AcrR family transcriptional regulator</fullName>
    </submittedName>
</protein>
<gene>
    <name evidence="6" type="ORF">GCM10009539_40460</name>
</gene>
<sequence length="220" mass="23458">MPITDRRRDDALSRALIVATAIEMLDTAGERGLTVRGLAAKLRTGLGALYWHVRNKSDVLVAATDAVLAEALTADTADLAPDDAIRAVALGVFDAFDAHPWIGVQLSRLSSQPTTVQIFERIGRHLQALGVPDDTQFDAAAALLNYVLGVAGQNAALAASVEPGTVRSDVLAGVSSAWSELDADDYAFTRRVAARLRDHDDREQFLAGVNWLLAGITARS</sequence>
<evidence type="ECO:0000259" key="5">
    <source>
        <dbReference type="PROSITE" id="PS50977"/>
    </source>
</evidence>
<feature type="DNA-binding region" description="H-T-H motif" evidence="4">
    <location>
        <begin position="34"/>
        <end position="53"/>
    </location>
</feature>
<dbReference type="Proteomes" id="UP001500967">
    <property type="component" value="Unassembled WGS sequence"/>
</dbReference>
<dbReference type="PROSITE" id="PS50977">
    <property type="entry name" value="HTH_TETR_2"/>
    <property type="match status" value="1"/>
</dbReference>
<evidence type="ECO:0000256" key="1">
    <source>
        <dbReference type="ARBA" id="ARBA00023015"/>
    </source>
</evidence>
<feature type="domain" description="HTH tetR-type" evidence="5">
    <location>
        <begin position="11"/>
        <end position="71"/>
    </location>
</feature>
<dbReference type="InterPro" id="IPR050109">
    <property type="entry name" value="HTH-type_TetR-like_transc_reg"/>
</dbReference>
<organism evidence="6 7">
    <name type="scientific">Cryptosporangium japonicum</name>
    <dbReference type="NCBI Taxonomy" id="80872"/>
    <lineage>
        <taxon>Bacteria</taxon>
        <taxon>Bacillati</taxon>
        <taxon>Actinomycetota</taxon>
        <taxon>Actinomycetes</taxon>
        <taxon>Cryptosporangiales</taxon>
        <taxon>Cryptosporangiaceae</taxon>
        <taxon>Cryptosporangium</taxon>
    </lineage>
</organism>
<keyword evidence="3" id="KW-0804">Transcription</keyword>
<name>A0ABP3E3E0_9ACTN</name>
<dbReference type="InterPro" id="IPR036271">
    <property type="entry name" value="Tet_transcr_reg_TetR-rel_C_sf"/>
</dbReference>
<reference evidence="7" key="1">
    <citation type="journal article" date="2019" name="Int. J. Syst. Evol. Microbiol.">
        <title>The Global Catalogue of Microorganisms (GCM) 10K type strain sequencing project: providing services to taxonomists for standard genome sequencing and annotation.</title>
        <authorList>
            <consortium name="The Broad Institute Genomics Platform"/>
            <consortium name="The Broad Institute Genome Sequencing Center for Infectious Disease"/>
            <person name="Wu L."/>
            <person name="Ma J."/>
        </authorList>
    </citation>
    <scope>NUCLEOTIDE SEQUENCE [LARGE SCALE GENOMIC DNA]</scope>
    <source>
        <strain evidence="7">JCM 10425</strain>
    </source>
</reference>
<dbReference type="EMBL" id="BAAAGX010000016">
    <property type="protein sequence ID" value="GAA0251238.1"/>
    <property type="molecule type" value="Genomic_DNA"/>
</dbReference>
<dbReference type="PANTHER" id="PTHR30055:SF151">
    <property type="entry name" value="TRANSCRIPTIONAL REGULATORY PROTEIN"/>
    <property type="match status" value="1"/>
</dbReference>
<dbReference type="InterPro" id="IPR001647">
    <property type="entry name" value="HTH_TetR"/>
</dbReference>
<keyword evidence="2 4" id="KW-0238">DNA-binding</keyword>
<accession>A0ABP3E3E0</accession>
<dbReference type="InterPro" id="IPR009057">
    <property type="entry name" value="Homeodomain-like_sf"/>
</dbReference>
<keyword evidence="7" id="KW-1185">Reference proteome</keyword>
<evidence type="ECO:0000256" key="3">
    <source>
        <dbReference type="ARBA" id="ARBA00023163"/>
    </source>
</evidence>
<proteinExistence type="predicted"/>
<dbReference type="SUPFAM" id="SSF48498">
    <property type="entry name" value="Tetracyclin repressor-like, C-terminal domain"/>
    <property type="match status" value="1"/>
</dbReference>
<evidence type="ECO:0000256" key="4">
    <source>
        <dbReference type="PROSITE-ProRule" id="PRU00335"/>
    </source>
</evidence>
<dbReference type="Gene3D" id="1.10.357.10">
    <property type="entry name" value="Tetracycline Repressor, domain 2"/>
    <property type="match status" value="1"/>
</dbReference>
<evidence type="ECO:0000313" key="7">
    <source>
        <dbReference type="Proteomes" id="UP001500967"/>
    </source>
</evidence>
<dbReference type="SUPFAM" id="SSF46689">
    <property type="entry name" value="Homeodomain-like"/>
    <property type="match status" value="1"/>
</dbReference>
<dbReference type="RefSeq" id="WP_344650420.1">
    <property type="nucleotide sequence ID" value="NZ_BAAAGX010000016.1"/>
</dbReference>